<dbReference type="Proteomes" id="UP000202485">
    <property type="component" value="Unassembled WGS sequence"/>
</dbReference>
<sequence>MAYKCTITKKYSHGWVAPEYAFQIDPEAGTAQADSNYHDWTYAQLRDRGAKGYRMIWNVTLKSTEGQAIRMRYQANFATDGGLKVSGSFVNVGASNKPYGTGRCEVVKK</sequence>
<dbReference type="AlphaFoldDB" id="A0A238JXJ4"/>
<keyword evidence="2" id="KW-1185">Reference proteome</keyword>
<dbReference type="EMBL" id="FXYG01000001">
    <property type="protein sequence ID" value="SMX35370.1"/>
    <property type="molecule type" value="Genomic_DNA"/>
</dbReference>
<gene>
    <name evidence="1" type="ORF">RUA8715_00963</name>
</gene>
<organism evidence="1 2">
    <name type="scientific">Ruegeria arenilitoris</name>
    <dbReference type="NCBI Taxonomy" id="1173585"/>
    <lineage>
        <taxon>Bacteria</taxon>
        <taxon>Pseudomonadati</taxon>
        <taxon>Pseudomonadota</taxon>
        <taxon>Alphaproteobacteria</taxon>
        <taxon>Rhodobacterales</taxon>
        <taxon>Roseobacteraceae</taxon>
        <taxon>Ruegeria</taxon>
    </lineage>
</organism>
<evidence type="ECO:0000313" key="2">
    <source>
        <dbReference type="Proteomes" id="UP000202485"/>
    </source>
</evidence>
<dbReference type="OrthoDB" id="7707681at2"/>
<accession>A0A238JXJ4</accession>
<name>A0A238JXJ4_9RHOB</name>
<evidence type="ECO:0000313" key="1">
    <source>
        <dbReference type="EMBL" id="SMX35370.1"/>
    </source>
</evidence>
<reference evidence="2" key="1">
    <citation type="submission" date="2017-05" db="EMBL/GenBank/DDBJ databases">
        <authorList>
            <person name="Rodrigo-Torres L."/>
            <person name="Arahal R. D."/>
            <person name="Lucena T."/>
        </authorList>
    </citation>
    <scope>NUCLEOTIDE SEQUENCE [LARGE SCALE GENOMIC DNA]</scope>
    <source>
        <strain evidence="2">CECT 8715</strain>
    </source>
</reference>
<proteinExistence type="predicted"/>
<protein>
    <submittedName>
        <fullName evidence="1">Uncharacterized protein</fullName>
    </submittedName>
</protein>
<dbReference type="RefSeq" id="WP_093962460.1">
    <property type="nucleotide sequence ID" value="NZ_FXYG01000001.1"/>
</dbReference>